<feature type="transmembrane region" description="Helical" evidence="1">
    <location>
        <begin position="34"/>
        <end position="55"/>
    </location>
</feature>
<keyword evidence="3" id="KW-1185">Reference proteome</keyword>
<dbReference type="RefSeq" id="WP_260652223.1">
    <property type="nucleotide sequence ID" value="NZ_CP104275.1"/>
</dbReference>
<evidence type="ECO:0000313" key="2">
    <source>
        <dbReference type="EMBL" id="UWX96952.1"/>
    </source>
</evidence>
<organism evidence="2 3">
    <name type="scientific">Arthrobacter zhaoxinii</name>
    <dbReference type="NCBI Taxonomy" id="2964616"/>
    <lineage>
        <taxon>Bacteria</taxon>
        <taxon>Bacillati</taxon>
        <taxon>Actinomycetota</taxon>
        <taxon>Actinomycetes</taxon>
        <taxon>Micrococcales</taxon>
        <taxon>Micrococcaceae</taxon>
        <taxon>Arthrobacter</taxon>
    </lineage>
</organism>
<evidence type="ECO:0000313" key="3">
    <source>
        <dbReference type="Proteomes" id="UP001059859"/>
    </source>
</evidence>
<protein>
    <submittedName>
        <fullName evidence="2">Uncharacterized protein</fullName>
    </submittedName>
</protein>
<evidence type="ECO:0000256" key="1">
    <source>
        <dbReference type="SAM" id="Phobius"/>
    </source>
</evidence>
<name>A0ABY5YPD5_9MICC</name>
<sequence length="82" mass="9224">MKTSRSYLIAMASVFLLLGFVLGGLYLWLDLNGFVGGMFTGASVMLMICGVYVLVRYVWWGRGRNGADRADWLPSRERTDKP</sequence>
<accession>A0ABY5YPD5</accession>
<dbReference type="Proteomes" id="UP001059859">
    <property type="component" value="Chromosome"/>
</dbReference>
<proteinExistence type="predicted"/>
<dbReference type="EMBL" id="CP104275">
    <property type="protein sequence ID" value="UWX96952.1"/>
    <property type="molecule type" value="Genomic_DNA"/>
</dbReference>
<feature type="transmembrane region" description="Helical" evidence="1">
    <location>
        <begin position="7"/>
        <end position="28"/>
    </location>
</feature>
<gene>
    <name evidence="2" type="ORF">N2K95_15160</name>
</gene>
<keyword evidence="1" id="KW-0472">Membrane</keyword>
<keyword evidence="1" id="KW-0812">Transmembrane</keyword>
<reference evidence="2" key="1">
    <citation type="submission" date="2022-09" db="EMBL/GenBank/DDBJ databases">
        <title>Novel species in genus Arthrobacter.</title>
        <authorList>
            <person name="Liu Y."/>
        </authorList>
    </citation>
    <scope>NUCLEOTIDE SEQUENCE</scope>
    <source>
        <strain evidence="2">Zg-Y815</strain>
    </source>
</reference>
<keyword evidence="1" id="KW-1133">Transmembrane helix</keyword>